<organism evidence="1 2">
    <name type="scientific">Catharanthus roseus</name>
    <name type="common">Madagascar periwinkle</name>
    <name type="synonym">Vinca rosea</name>
    <dbReference type="NCBI Taxonomy" id="4058"/>
    <lineage>
        <taxon>Eukaryota</taxon>
        <taxon>Viridiplantae</taxon>
        <taxon>Streptophyta</taxon>
        <taxon>Embryophyta</taxon>
        <taxon>Tracheophyta</taxon>
        <taxon>Spermatophyta</taxon>
        <taxon>Magnoliopsida</taxon>
        <taxon>eudicotyledons</taxon>
        <taxon>Gunneridae</taxon>
        <taxon>Pentapetalae</taxon>
        <taxon>asterids</taxon>
        <taxon>lamiids</taxon>
        <taxon>Gentianales</taxon>
        <taxon>Apocynaceae</taxon>
        <taxon>Rauvolfioideae</taxon>
        <taxon>Vinceae</taxon>
        <taxon>Catharanthinae</taxon>
        <taxon>Catharanthus</taxon>
    </lineage>
</organism>
<gene>
    <name evidence="1" type="ORF">M9H77_15217</name>
</gene>
<dbReference type="EMBL" id="CM044704">
    <property type="protein sequence ID" value="KAI5665364.1"/>
    <property type="molecule type" value="Genomic_DNA"/>
</dbReference>
<proteinExistence type="predicted"/>
<evidence type="ECO:0000313" key="1">
    <source>
        <dbReference type="EMBL" id="KAI5665364.1"/>
    </source>
</evidence>
<keyword evidence="2" id="KW-1185">Reference proteome</keyword>
<comment type="caution">
    <text evidence="1">The sequence shown here is derived from an EMBL/GenBank/DDBJ whole genome shotgun (WGS) entry which is preliminary data.</text>
</comment>
<evidence type="ECO:0000313" key="2">
    <source>
        <dbReference type="Proteomes" id="UP001060085"/>
    </source>
</evidence>
<accession>A0ACC0AWV4</accession>
<reference evidence="2" key="1">
    <citation type="journal article" date="2023" name="Nat. Plants">
        <title>Single-cell RNA sequencing provides a high-resolution roadmap for understanding the multicellular compartmentation of specialized metabolism.</title>
        <authorList>
            <person name="Sun S."/>
            <person name="Shen X."/>
            <person name="Li Y."/>
            <person name="Li Y."/>
            <person name="Wang S."/>
            <person name="Li R."/>
            <person name="Zhang H."/>
            <person name="Shen G."/>
            <person name="Guo B."/>
            <person name="Wei J."/>
            <person name="Xu J."/>
            <person name="St-Pierre B."/>
            <person name="Chen S."/>
            <person name="Sun C."/>
        </authorList>
    </citation>
    <scope>NUCLEOTIDE SEQUENCE [LARGE SCALE GENOMIC DNA]</scope>
</reference>
<sequence>MEQSFRSITITVLGSIIFISQMALPYTHLLLTLLFVSVTVPMAQSSLVGGILGGTLLCTNTSLANVGTYPVIANARVDVVCGQGSLARVIRSSQTNLAGIYYFTFTLVDTILNDPSSCYLNVTIPPNSCIFNVPTGILRIPLGVLSTIDALLGSILVLVPGTLSFLLH</sequence>
<name>A0ACC0AWV4_CATRO</name>
<protein>
    <submittedName>
        <fullName evidence="1">Uncharacterized protein</fullName>
    </submittedName>
</protein>
<dbReference type="Proteomes" id="UP001060085">
    <property type="component" value="Linkage Group LG04"/>
</dbReference>